<dbReference type="SUPFAM" id="SSF55326">
    <property type="entry name" value="PurM N-terminal domain-like"/>
    <property type="match status" value="1"/>
</dbReference>
<sequence>MTSEDFQLHLEVSELPLHLQILEEVVQPGRVVHDEAVTLAFDEARALQAVEHETDGGLAHAELLRQLARVEVHLDALFHGASPGLAGVENLVHHPAGGIRVHQVLDLGGHLREPLGQLLDHPHGDLGVAADHRLEGLRVDDQQLRVLRHRGGGVARLVGDDGHLPEELARPQHRQVLFHLAHLLRDGDLPGLQDEHVLARLALLEEDRALGEFLSEPLKKGFLGAHLNSESSSPHRWGQISLLARQTGGLAGRSPAVTTYKQSGVDIEAGDAFVERIKPYAARTVRPEVVSGVGGFGGLFALPPGKYREPVLVSGTDGVGTKLKVAFLAGRHGTVGIDLVAMSVNDILTCGAEPLFFLDYFATSRLEVDAASEVVKGIALGCEQAGCTLLGGETAEMPGFYGRGEYDLAGFCVGVVERSEIIDGRSIAPGDVVLGLPSSGLHSNGYSLARKVLLDDRKLALEATPEGLDRPLAEALLEPTRIYVKDIQALLKVVKVKGMAHITGSGIPGNLPRCLPDGTRAVLSEKAWARPALFDVIARLGGVPRDEMFSTFNMGLGFTVVVAKEDVDAALRTLNARGVKATAVGRVEQGSGEATAVIEP</sequence>
<dbReference type="InterPro" id="IPR036676">
    <property type="entry name" value="PurM-like_C_sf"/>
</dbReference>
<dbReference type="GO" id="GO:0004637">
    <property type="term" value="F:phosphoribosylamine-glycine ligase activity"/>
    <property type="evidence" value="ECO:0007669"/>
    <property type="project" value="TreeGrafter"/>
</dbReference>
<evidence type="ECO:0000256" key="11">
    <source>
        <dbReference type="ARBA" id="ARBA00031908"/>
    </source>
</evidence>
<dbReference type="FunFam" id="3.30.1330.10:FF:000001">
    <property type="entry name" value="Phosphoribosylformylglycinamidine cyclo-ligase"/>
    <property type="match status" value="1"/>
</dbReference>
<dbReference type="AlphaFoldDB" id="Q08ZV2"/>
<dbReference type="GO" id="GO:0046084">
    <property type="term" value="P:adenine biosynthetic process"/>
    <property type="evidence" value="ECO:0007669"/>
    <property type="project" value="TreeGrafter"/>
</dbReference>
<evidence type="ECO:0000313" key="18">
    <source>
        <dbReference type="EMBL" id="EAU66040.1"/>
    </source>
</evidence>
<dbReference type="GO" id="GO:0005524">
    <property type="term" value="F:ATP binding"/>
    <property type="evidence" value="ECO:0007669"/>
    <property type="project" value="UniProtKB-KW"/>
</dbReference>
<comment type="catalytic activity">
    <reaction evidence="14 15">
        <text>2-formamido-N(1)-(5-O-phospho-beta-D-ribosyl)acetamidine + ATP = 5-amino-1-(5-phospho-beta-D-ribosyl)imidazole + ADP + phosphate + H(+)</text>
        <dbReference type="Rhea" id="RHEA:23032"/>
        <dbReference type="ChEBI" id="CHEBI:15378"/>
        <dbReference type="ChEBI" id="CHEBI:30616"/>
        <dbReference type="ChEBI" id="CHEBI:43474"/>
        <dbReference type="ChEBI" id="CHEBI:137981"/>
        <dbReference type="ChEBI" id="CHEBI:147287"/>
        <dbReference type="ChEBI" id="CHEBI:456216"/>
        <dbReference type="EC" id="6.3.3.1"/>
    </reaction>
</comment>
<proteinExistence type="inferred from homology"/>
<evidence type="ECO:0000256" key="14">
    <source>
        <dbReference type="ARBA" id="ARBA00049057"/>
    </source>
</evidence>
<keyword evidence="10 15" id="KW-0067">ATP-binding</keyword>
<feature type="domain" description="PurM-like C-terminal" evidence="17">
    <location>
        <begin position="429"/>
        <end position="594"/>
    </location>
</feature>
<comment type="similarity">
    <text evidence="3 15">Belongs to the AIR synthase family.</text>
</comment>
<comment type="subcellular location">
    <subcellularLocation>
        <location evidence="1 15">Cytoplasm</location>
    </subcellularLocation>
</comment>
<dbReference type="GO" id="GO:0005829">
    <property type="term" value="C:cytosol"/>
    <property type="evidence" value="ECO:0007669"/>
    <property type="project" value="TreeGrafter"/>
</dbReference>
<dbReference type="NCBIfam" id="TIGR00878">
    <property type="entry name" value="purM"/>
    <property type="match status" value="1"/>
</dbReference>
<evidence type="ECO:0000256" key="12">
    <source>
        <dbReference type="ARBA" id="ARBA00032931"/>
    </source>
</evidence>
<dbReference type="GO" id="GO:0006189">
    <property type="term" value="P:'de novo' IMP biosynthetic process"/>
    <property type="evidence" value="ECO:0007669"/>
    <property type="project" value="UniProtKB-UniRule"/>
</dbReference>
<evidence type="ECO:0000256" key="13">
    <source>
        <dbReference type="ARBA" id="ARBA00033093"/>
    </source>
</evidence>
<evidence type="ECO:0000256" key="9">
    <source>
        <dbReference type="ARBA" id="ARBA00022755"/>
    </source>
</evidence>
<dbReference type="Gene3D" id="3.30.1330.10">
    <property type="entry name" value="PurM-like, N-terminal domain"/>
    <property type="match status" value="1"/>
</dbReference>
<comment type="pathway">
    <text evidence="2 15">Purine metabolism; IMP biosynthesis via de novo pathway; 5-amino-1-(5-phospho-D-ribosyl)imidazole from N(2)-formyl-N(1)-(5-phospho-D-ribosyl)glycinamide: step 2/2.</text>
</comment>
<dbReference type="UniPathway" id="UPA00074">
    <property type="reaction ID" value="UER00129"/>
</dbReference>
<dbReference type="InterPro" id="IPR004733">
    <property type="entry name" value="PurM_cligase"/>
</dbReference>
<dbReference type="PANTHER" id="PTHR10520">
    <property type="entry name" value="TRIFUNCTIONAL PURINE BIOSYNTHETIC PROTEIN ADENOSINE-3-RELATED"/>
    <property type="match status" value="1"/>
</dbReference>
<keyword evidence="9 15" id="KW-0658">Purine biosynthesis</keyword>
<comment type="caution">
    <text evidence="18">The sequence shown here is derived from an EMBL/GenBank/DDBJ whole genome shotgun (WGS) entry which is preliminary data.</text>
</comment>
<name>Q08ZV2_STIAD</name>
<dbReference type="CDD" id="cd02196">
    <property type="entry name" value="PurM"/>
    <property type="match status" value="1"/>
</dbReference>
<evidence type="ECO:0000256" key="15">
    <source>
        <dbReference type="HAMAP-Rule" id="MF_00741"/>
    </source>
</evidence>
<gene>
    <name evidence="15" type="primary">purM</name>
    <name evidence="18" type="ORF">STIAU_4834</name>
</gene>
<dbReference type="EMBL" id="AAMD01000066">
    <property type="protein sequence ID" value="EAU66040.1"/>
    <property type="molecule type" value="Genomic_DNA"/>
</dbReference>
<organism evidence="18 19">
    <name type="scientific">Stigmatella aurantiaca (strain DW4/3-1)</name>
    <dbReference type="NCBI Taxonomy" id="378806"/>
    <lineage>
        <taxon>Bacteria</taxon>
        <taxon>Pseudomonadati</taxon>
        <taxon>Myxococcota</taxon>
        <taxon>Myxococcia</taxon>
        <taxon>Myxococcales</taxon>
        <taxon>Cystobacterineae</taxon>
        <taxon>Archangiaceae</taxon>
        <taxon>Stigmatella</taxon>
    </lineage>
</organism>
<dbReference type="Proteomes" id="UP000032702">
    <property type="component" value="Unassembled WGS sequence"/>
</dbReference>
<evidence type="ECO:0000256" key="10">
    <source>
        <dbReference type="ARBA" id="ARBA00022840"/>
    </source>
</evidence>
<dbReference type="FunFam" id="3.90.650.10:FF:000011">
    <property type="entry name" value="Phosphoribosylformylglycinamidine cyclo-ligase"/>
    <property type="match status" value="1"/>
</dbReference>
<evidence type="ECO:0000256" key="2">
    <source>
        <dbReference type="ARBA" id="ARBA00004686"/>
    </source>
</evidence>
<dbReference type="InterPro" id="IPR010918">
    <property type="entry name" value="PurM-like_C_dom"/>
</dbReference>
<accession>Q08ZV2</accession>
<protein>
    <recommendedName>
        <fullName evidence="5 15">Phosphoribosylformylglycinamidine cyclo-ligase</fullName>
        <ecNumber evidence="4 15">6.3.3.1</ecNumber>
    </recommendedName>
    <alternativeName>
        <fullName evidence="12 15">AIR synthase</fullName>
    </alternativeName>
    <alternativeName>
        <fullName evidence="13 15">AIRS</fullName>
    </alternativeName>
    <alternativeName>
        <fullName evidence="11 15">Phosphoribosyl-aminoimidazole synthetase</fullName>
    </alternativeName>
</protein>
<evidence type="ECO:0000259" key="17">
    <source>
        <dbReference type="Pfam" id="PF02769"/>
    </source>
</evidence>
<dbReference type="GO" id="GO:0004641">
    <property type="term" value="F:phosphoribosylformylglycinamidine cyclo-ligase activity"/>
    <property type="evidence" value="ECO:0007669"/>
    <property type="project" value="UniProtKB-UniRule"/>
</dbReference>
<evidence type="ECO:0000259" key="16">
    <source>
        <dbReference type="Pfam" id="PF00586"/>
    </source>
</evidence>
<evidence type="ECO:0000256" key="1">
    <source>
        <dbReference type="ARBA" id="ARBA00004496"/>
    </source>
</evidence>
<dbReference type="InterPro" id="IPR036921">
    <property type="entry name" value="PurM-like_N_sf"/>
</dbReference>
<evidence type="ECO:0000256" key="3">
    <source>
        <dbReference type="ARBA" id="ARBA00010280"/>
    </source>
</evidence>
<dbReference type="Gene3D" id="3.90.650.10">
    <property type="entry name" value="PurM-like C-terminal domain"/>
    <property type="match status" value="1"/>
</dbReference>
<evidence type="ECO:0000313" key="19">
    <source>
        <dbReference type="Proteomes" id="UP000032702"/>
    </source>
</evidence>
<dbReference type="SUPFAM" id="SSF56042">
    <property type="entry name" value="PurM C-terminal domain-like"/>
    <property type="match status" value="1"/>
</dbReference>
<dbReference type="PANTHER" id="PTHR10520:SF12">
    <property type="entry name" value="TRIFUNCTIONAL PURINE BIOSYNTHETIC PROTEIN ADENOSINE-3"/>
    <property type="match status" value="1"/>
</dbReference>
<feature type="domain" description="PurM-like N-terminal" evidence="16">
    <location>
        <begin position="312"/>
        <end position="416"/>
    </location>
</feature>
<keyword evidence="7 15" id="KW-0436">Ligase</keyword>
<evidence type="ECO:0000256" key="7">
    <source>
        <dbReference type="ARBA" id="ARBA00022598"/>
    </source>
</evidence>
<evidence type="ECO:0000256" key="5">
    <source>
        <dbReference type="ARBA" id="ARBA00020367"/>
    </source>
</evidence>
<evidence type="ECO:0000256" key="4">
    <source>
        <dbReference type="ARBA" id="ARBA00013047"/>
    </source>
</evidence>
<dbReference type="EC" id="6.3.3.1" evidence="4 15"/>
<dbReference type="Pfam" id="PF02769">
    <property type="entry name" value="AIRS_C"/>
    <property type="match status" value="1"/>
</dbReference>
<dbReference type="Pfam" id="PF00586">
    <property type="entry name" value="AIRS"/>
    <property type="match status" value="1"/>
</dbReference>
<evidence type="ECO:0000256" key="6">
    <source>
        <dbReference type="ARBA" id="ARBA00022490"/>
    </source>
</evidence>
<evidence type="ECO:0000256" key="8">
    <source>
        <dbReference type="ARBA" id="ARBA00022741"/>
    </source>
</evidence>
<keyword evidence="8 15" id="KW-0547">Nucleotide-binding</keyword>
<dbReference type="InterPro" id="IPR016188">
    <property type="entry name" value="PurM-like_N"/>
</dbReference>
<reference evidence="18 19" key="1">
    <citation type="submission" date="2006-04" db="EMBL/GenBank/DDBJ databases">
        <authorList>
            <person name="Nierman W.C."/>
        </authorList>
    </citation>
    <scope>NUCLEOTIDE SEQUENCE [LARGE SCALE GENOMIC DNA]</scope>
    <source>
        <strain evidence="18 19">DW4/3-1</strain>
    </source>
</reference>
<dbReference type="PATRIC" id="fig|378806.16.peg.5133"/>
<keyword evidence="6 15" id="KW-0963">Cytoplasm</keyword>
<dbReference type="HAMAP" id="MF_00741">
    <property type="entry name" value="AIRS"/>
    <property type="match status" value="1"/>
</dbReference>